<comment type="function">
    <text evidence="5">Catalyzes the cleavage of 2-amino-3-ketobutyrate to glycine and acetyl-CoA.</text>
</comment>
<dbReference type="PROSITE" id="PS00599">
    <property type="entry name" value="AA_TRANSFER_CLASS_2"/>
    <property type="match status" value="1"/>
</dbReference>
<comment type="pathway">
    <text evidence="5">Amino-acid degradation; L-threonine degradation via oxydo-reductase pathway; glycine from L-threonine: step 2/2.</text>
</comment>
<keyword evidence="8" id="KW-1185">Reference proteome</keyword>
<feature type="binding site" evidence="5">
    <location>
        <position position="136"/>
    </location>
    <ligand>
        <name>substrate</name>
    </ligand>
</feature>
<keyword evidence="4 5" id="KW-0012">Acyltransferase</keyword>
<comment type="similarity">
    <text evidence="1 5">Belongs to the class-II pyridoxal-phosphate-dependent aminotransferase family.</text>
</comment>
<dbReference type="EC" id="2.3.1.29" evidence="5"/>
<comment type="subunit">
    <text evidence="5">Homodimer.</text>
</comment>
<evidence type="ECO:0000313" key="7">
    <source>
        <dbReference type="EMBL" id="KYN91038.1"/>
    </source>
</evidence>
<feature type="binding site" evidence="5">
    <location>
        <position position="368"/>
    </location>
    <ligand>
        <name>substrate</name>
    </ligand>
</feature>
<comment type="catalytic activity">
    <reaction evidence="5">
        <text>glycine + acetyl-CoA = (2S)-2-amino-3-oxobutanoate + CoA</text>
        <dbReference type="Rhea" id="RHEA:20736"/>
        <dbReference type="ChEBI" id="CHEBI:57287"/>
        <dbReference type="ChEBI" id="CHEBI:57288"/>
        <dbReference type="ChEBI" id="CHEBI:57305"/>
        <dbReference type="ChEBI" id="CHEBI:78948"/>
        <dbReference type="EC" id="2.3.1.29"/>
    </reaction>
</comment>
<proteinExistence type="inferred from homology"/>
<dbReference type="CDD" id="cd06454">
    <property type="entry name" value="KBL_like"/>
    <property type="match status" value="1"/>
</dbReference>
<keyword evidence="3 5" id="KW-0663">Pyridoxal phosphate</keyword>
<dbReference type="InterPro" id="IPR015421">
    <property type="entry name" value="PyrdxlP-dep_Trfase_major"/>
</dbReference>
<keyword evidence="7" id="KW-0436">Ligase</keyword>
<dbReference type="InterPro" id="IPR004839">
    <property type="entry name" value="Aminotransferase_I/II_large"/>
</dbReference>
<evidence type="ECO:0000256" key="4">
    <source>
        <dbReference type="ARBA" id="ARBA00023315"/>
    </source>
</evidence>
<dbReference type="GO" id="GO:0016874">
    <property type="term" value="F:ligase activity"/>
    <property type="evidence" value="ECO:0007669"/>
    <property type="project" value="UniProtKB-KW"/>
</dbReference>
<evidence type="ECO:0000313" key="8">
    <source>
        <dbReference type="Proteomes" id="UP000075609"/>
    </source>
</evidence>
<evidence type="ECO:0000256" key="3">
    <source>
        <dbReference type="ARBA" id="ARBA00022898"/>
    </source>
</evidence>
<dbReference type="HAMAP" id="MF_00985">
    <property type="entry name" value="2am3keto_CoA_ligase"/>
    <property type="match status" value="1"/>
</dbReference>
<feature type="binding site" description="in other chain" evidence="5">
    <location>
        <begin position="210"/>
        <end position="213"/>
    </location>
    <ligand>
        <name>pyridoxal 5'-phosphate</name>
        <dbReference type="ChEBI" id="CHEBI:597326"/>
        <note>ligand shared between dimeric partners</note>
    </ligand>
</feature>
<organism evidence="7 8">
    <name type="scientific">Vibrio cidicii</name>
    <dbReference type="NCBI Taxonomy" id="1763883"/>
    <lineage>
        <taxon>Bacteria</taxon>
        <taxon>Pseudomonadati</taxon>
        <taxon>Pseudomonadota</taxon>
        <taxon>Gammaproteobacteria</taxon>
        <taxon>Vibrionales</taxon>
        <taxon>Vibrionaceae</taxon>
        <taxon>Vibrio</taxon>
    </lineage>
</organism>
<dbReference type="EMBL" id="LOBP01000001">
    <property type="protein sequence ID" value="KYN91038.1"/>
    <property type="molecule type" value="Genomic_DNA"/>
</dbReference>
<protein>
    <recommendedName>
        <fullName evidence="5">2-amino-3-ketobutyrate coenzyme A ligase</fullName>
        <shortName evidence="5">AKB ligase</shortName>
        <ecNumber evidence="5">2.3.1.29</ecNumber>
    </recommendedName>
    <alternativeName>
        <fullName evidence="5">Glycine acetyltransferase</fullName>
    </alternativeName>
</protein>
<evidence type="ECO:0000259" key="6">
    <source>
        <dbReference type="Pfam" id="PF00155"/>
    </source>
</evidence>
<gene>
    <name evidence="5" type="primary">kbl</name>
    <name evidence="7" type="ORF">ATY35_00165</name>
</gene>
<sequence length="397" mass="43116">MSSAFYQQIRNQLEEVKAEGLYKSERIITSDQQAAVKIASGEEVLNFCANNYLGLANHPALIEAAKEGMDSHGFGMASVRFICGTQDIHKQLEQKLSQFLGKEDTILYTSCFDANAGLFETLLDKEDAIISDALNHASIIDGVRLCKTMRFRYSNNNMQELEEQLIAAKAAGARNILVVTDGVFSMDGVVANLPAICDLAEKYGALTMVDDSHAVGFMGPTGAGTHEYHNVVDRIDIITGTLGKAMGGASGGYTAGKKEVIDWLRQRSRPYLFSNSVAPAIVAASIRVLDLLQESGDLRARLWENAAHFRTRMTEAGFTMAGADHAIIPIMLGDAKVAAEFAERALAKGIYVIGFSFPVVPKGQARIRTQMSAAHSREQLDKAIDAFIEVGKEMGII</sequence>
<dbReference type="Gene3D" id="3.40.640.10">
    <property type="entry name" value="Type I PLP-dependent aspartate aminotransferase-like (Major domain)"/>
    <property type="match status" value="1"/>
</dbReference>
<dbReference type="InterPro" id="IPR001917">
    <property type="entry name" value="Aminotrans_II_pyridoxalP_BS"/>
</dbReference>
<dbReference type="InterPro" id="IPR011282">
    <property type="entry name" value="2am3keto_CoA_ligase"/>
</dbReference>
<dbReference type="Proteomes" id="UP000075609">
    <property type="component" value="Unassembled WGS sequence"/>
</dbReference>
<name>A0ABR5W756_9VIBR</name>
<dbReference type="PANTHER" id="PTHR13693:SF102">
    <property type="entry name" value="2-AMINO-3-KETOBUTYRATE COENZYME A LIGASE, MITOCHONDRIAL"/>
    <property type="match status" value="1"/>
</dbReference>
<comment type="cofactor">
    <cofactor evidence="5">
        <name>pyridoxal 5'-phosphate</name>
        <dbReference type="ChEBI" id="CHEBI:597326"/>
    </cofactor>
    <text evidence="5">Binds 1 pyridoxal phosphate per subunit.</text>
</comment>
<dbReference type="Gene3D" id="3.90.1150.10">
    <property type="entry name" value="Aspartate Aminotransferase, domain 1"/>
    <property type="match status" value="1"/>
</dbReference>
<feature type="binding site" evidence="5">
    <location>
        <begin position="274"/>
        <end position="275"/>
    </location>
    <ligand>
        <name>pyridoxal 5'-phosphate</name>
        <dbReference type="ChEBI" id="CHEBI:597326"/>
        <note>ligand shared between dimeric partners</note>
    </ligand>
</feature>
<evidence type="ECO:0000256" key="1">
    <source>
        <dbReference type="ARBA" id="ARBA00008392"/>
    </source>
</evidence>
<comment type="caution">
    <text evidence="7">The sequence shown here is derived from an EMBL/GenBank/DDBJ whole genome shotgun (WGS) entry which is preliminary data.</text>
</comment>
<feature type="modified residue" description="N6-(pyridoxal phosphate)lysine" evidence="5">
    <location>
        <position position="244"/>
    </location>
</feature>
<accession>A0ABR5W756</accession>
<feature type="binding site" description="in other chain" evidence="5">
    <location>
        <begin position="241"/>
        <end position="244"/>
    </location>
    <ligand>
        <name>pyridoxal 5'-phosphate</name>
        <dbReference type="ChEBI" id="CHEBI:597326"/>
        <note>ligand shared between dimeric partners</note>
    </ligand>
</feature>
<feature type="binding site" description="in other chain" evidence="5">
    <location>
        <begin position="111"/>
        <end position="112"/>
    </location>
    <ligand>
        <name>pyridoxal 5'-phosphate</name>
        <dbReference type="ChEBI" id="CHEBI:597326"/>
        <note>ligand shared between dimeric partners</note>
    </ligand>
</feature>
<dbReference type="InterPro" id="IPR050087">
    <property type="entry name" value="AON_synthase_class-II"/>
</dbReference>
<dbReference type="InterPro" id="IPR015422">
    <property type="entry name" value="PyrdxlP-dep_Trfase_small"/>
</dbReference>
<evidence type="ECO:0000256" key="5">
    <source>
        <dbReference type="HAMAP-Rule" id="MF_00985"/>
    </source>
</evidence>
<evidence type="ECO:0000256" key="2">
    <source>
        <dbReference type="ARBA" id="ARBA00022679"/>
    </source>
</evidence>
<dbReference type="Pfam" id="PF00155">
    <property type="entry name" value="Aminotran_1_2"/>
    <property type="match status" value="1"/>
</dbReference>
<dbReference type="InterPro" id="IPR015424">
    <property type="entry name" value="PyrdxlP-dep_Trfase"/>
</dbReference>
<reference evidence="7 8" key="1">
    <citation type="submission" date="2015-12" db="EMBL/GenBank/DDBJ databases">
        <authorList>
            <person name="Tarr C.L."/>
            <person name="Gladney L.M."/>
        </authorList>
    </citation>
    <scope>NUCLEOTIDE SEQUENCE [LARGE SCALE GENOMIC DNA]</scope>
    <source>
        <strain evidence="7 8">1048-83</strain>
    </source>
</reference>
<dbReference type="NCBIfam" id="NF005394">
    <property type="entry name" value="PRK06939.1"/>
    <property type="match status" value="1"/>
</dbReference>
<dbReference type="SUPFAM" id="SSF53383">
    <property type="entry name" value="PLP-dependent transferases"/>
    <property type="match status" value="1"/>
</dbReference>
<dbReference type="PANTHER" id="PTHR13693">
    <property type="entry name" value="CLASS II AMINOTRANSFERASE/8-AMINO-7-OXONONANOATE SYNTHASE"/>
    <property type="match status" value="1"/>
</dbReference>
<dbReference type="NCBIfam" id="TIGR01822">
    <property type="entry name" value="2am3keto_CoA"/>
    <property type="match status" value="1"/>
</dbReference>
<keyword evidence="2 5" id="KW-0808">Transferase</keyword>
<dbReference type="RefSeq" id="WP_061898714.1">
    <property type="nucleotide sequence ID" value="NZ_LOBP01000001.1"/>
</dbReference>
<feature type="domain" description="Aminotransferase class I/classII large" evidence="6">
    <location>
        <begin position="43"/>
        <end position="387"/>
    </location>
</feature>
<feature type="binding site" description="in other chain" evidence="5">
    <location>
        <position position="185"/>
    </location>
    <ligand>
        <name>pyridoxal 5'-phosphate</name>
        <dbReference type="ChEBI" id="CHEBI:597326"/>
        <note>ligand shared between dimeric partners</note>
    </ligand>
</feature>